<evidence type="ECO:0000313" key="2">
    <source>
        <dbReference type="Proteomes" id="UP000243640"/>
    </source>
</evidence>
<reference evidence="1 2" key="1">
    <citation type="submission" date="2017-08" db="EMBL/GenBank/DDBJ databases">
        <title>Draft Genome Sequence of the Marine Bacterium Oceanimonas baumannii ATCC 700832.</title>
        <authorList>
            <person name="Mcclelland W.D."/>
            <person name="Brennan M.A."/>
            <person name="Trachtenberg A.M."/>
            <person name="Maclea K.S."/>
        </authorList>
    </citation>
    <scope>NUCLEOTIDE SEQUENCE [LARGE SCALE GENOMIC DNA]</scope>
    <source>
        <strain evidence="1 2">ATCC 700832</strain>
    </source>
</reference>
<dbReference type="EMBL" id="NQJF01000003">
    <property type="protein sequence ID" value="OYD25426.1"/>
    <property type="molecule type" value="Genomic_DNA"/>
</dbReference>
<organism evidence="1 2">
    <name type="scientific">Oceanimonas baumannii</name>
    <dbReference type="NCBI Taxonomy" id="129578"/>
    <lineage>
        <taxon>Bacteria</taxon>
        <taxon>Pseudomonadati</taxon>
        <taxon>Pseudomonadota</taxon>
        <taxon>Gammaproteobacteria</taxon>
        <taxon>Aeromonadales</taxon>
        <taxon>Aeromonadaceae</taxon>
        <taxon>Oceanimonas</taxon>
    </lineage>
</organism>
<proteinExistence type="predicted"/>
<dbReference type="AlphaFoldDB" id="A0A235CLW7"/>
<dbReference type="Proteomes" id="UP000243640">
    <property type="component" value="Unassembled WGS sequence"/>
</dbReference>
<evidence type="ECO:0000313" key="1">
    <source>
        <dbReference type="EMBL" id="OYD25426.1"/>
    </source>
</evidence>
<sequence length="295" mass="33100">MGAQQMTKGRDLPPLPPIEYCTIERAAKLLDCEISDIIHWGAIKAISLAIRLSDVQASVYLDKSDQFLIETENKIVSGEELTWKEMINSQNWYGRYSLFVVERAAEEGEPTFPPPCDDGFGVIGRCNGLWEMDSSILKQLEGKESITVGVVLGFNLFPLVHDGVDRPSVVFFPDPGAGERINLTINDIWITKPDLTRIYQSLISGEEMENVHNNDKMANLFLQQEKEKVKKAPRGHINQFRFIKALLESHPSIDRDSLIKPGRLCEELGKIFSSAGLTTIPPDEKTLKDWLSKAG</sequence>
<accession>A0A235CLW7</accession>
<protein>
    <submittedName>
        <fullName evidence="1">Uncharacterized protein</fullName>
    </submittedName>
</protein>
<gene>
    <name evidence="1" type="ORF">B6S09_04195</name>
</gene>
<name>A0A235CLW7_9GAMM</name>
<comment type="caution">
    <text evidence="1">The sequence shown here is derived from an EMBL/GenBank/DDBJ whole genome shotgun (WGS) entry which is preliminary data.</text>
</comment>